<dbReference type="EnsemblFungi" id="CEF74441">
    <property type="protein sequence ID" value="CEF74441"/>
    <property type="gene ID" value="FGRRES_15947"/>
</dbReference>
<evidence type="ECO:0000256" key="1">
    <source>
        <dbReference type="SAM" id="MobiDB-lite"/>
    </source>
</evidence>
<reference evidence="2 4" key="3">
    <citation type="journal article" date="2015" name="BMC Genomics">
        <title>The completed genome sequence of the pathogenic ascomycete fungus Fusarium graminearum.</title>
        <authorList>
            <person name="King R."/>
            <person name="Urban M."/>
            <person name="Hammond-Kosack M.C."/>
            <person name="Hassani-Pak K."/>
            <person name="Hammond-Kosack K.E."/>
        </authorList>
    </citation>
    <scope>NUCLEOTIDE SEQUENCE [LARGE SCALE GENOMIC DNA]</scope>
    <source>
        <strain evidence="4">ATCC MYA-4620 / CBS 123657 / FGSC 9075 / NRRL 31084 / PH-1</strain>
        <strain evidence="2">PH-1</strain>
    </source>
</reference>
<organism evidence="2 4">
    <name type="scientific">Gibberella zeae (strain ATCC MYA-4620 / CBS 123657 / FGSC 9075 / NRRL 31084 / PH-1)</name>
    <name type="common">Wheat head blight fungus</name>
    <name type="synonym">Fusarium graminearum</name>
    <dbReference type="NCBI Taxonomy" id="229533"/>
    <lineage>
        <taxon>Eukaryota</taxon>
        <taxon>Fungi</taxon>
        <taxon>Dikarya</taxon>
        <taxon>Ascomycota</taxon>
        <taxon>Pezizomycotina</taxon>
        <taxon>Sordariomycetes</taxon>
        <taxon>Hypocreomycetidae</taxon>
        <taxon>Hypocreales</taxon>
        <taxon>Nectriaceae</taxon>
        <taxon>Fusarium</taxon>
    </lineage>
</organism>
<reference evidence="3 4" key="1">
    <citation type="journal article" date="2007" name="Science">
        <title>The Fusarium graminearum genome reveals a link between localized polymorphism and pathogen specialization.</title>
        <authorList>
            <person name="Cuomo C.A."/>
            <person name="Gueldener U."/>
            <person name="Xu J.-R."/>
            <person name="Trail F."/>
            <person name="Turgeon B.G."/>
            <person name="Di Pietro A."/>
            <person name="Walton J.D."/>
            <person name="Ma L.-J."/>
            <person name="Baker S.E."/>
            <person name="Rep M."/>
            <person name="Adam G."/>
            <person name="Antoniw J."/>
            <person name="Baldwin T."/>
            <person name="Calvo S.E."/>
            <person name="Chang Y.-L."/>
            <person name="DeCaprio D."/>
            <person name="Gale L.R."/>
            <person name="Gnerre S."/>
            <person name="Goswami R.S."/>
            <person name="Hammond-Kosack K."/>
            <person name="Harris L.J."/>
            <person name="Hilburn K."/>
            <person name="Kennell J.C."/>
            <person name="Kroken S."/>
            <person name="Magnuson J.K."/>
            <person name="Mannhaupt G."/>
            <person name="Mauceli E.W."/>
            <person name="Mewes H.-W."/>
            <person name="Mitterbauer R."/>
            <person name="Muehlbauer G."/>
            <person name="Muensterkoetter M."/>
            <person name="Nelson D."/>
            <person name="O'Donnell K."/>
            <person name="Ouellet T."/>
            <person name="Qi W."/>
            <person name="Quesneville H."/>
            <person name="Roncero M.I.G."/>
            <person name="Seong K.-Y."/>
            <person name="Tetko I.V."/>
            <person name="Urban M."/>
            <person name="Waalwijk C."/>
            <person name="Ward T.J."/>
            <person name="Yao J."/>
            <person name="Birren B.W."/>
            <person name="Kistler H.C."/>
        </authorList>
    </citation>
    <scope>NUCLEOTIDE SEQUENCE [LARGE SCALE GENOMIC DNA]</scope>
    <source>
        <strain evidence="4">ATCC MYA-4620 / CBS 123657 / FGSC 9075 / NRRL 31084 / PH-1</strain>
        <strain evidence="3">PH-1 / ATCC MYA-4620 / FGSC 9075 / NRRL 31084</strain>
    </source>
</reference>
<accession>A0A098D910</accession>
<dbReference type="InParanoid" id="A0A098D910"/>
<feature type="compositionally biased region" description="Low complexity" evidence="1">
    <location>
        <begin position="1"/>
        <end position="11"/>
    </location>
</feature>
<reference evidence="3 4" key="2">
    <citation type="journal article" date="2010" name="Nature">
        <title>Comparative genomics reveals mobile pathogenicity chromosomes in Fusarium.</title>
        <authorList>
            <person name="Ma L.J."/>
            <person name="van der Does H.C."/>
            <person name="Borkovich K.A."/>
            <person name="Coleman J.J."/>
            <person name="Daboussi M.J."/>
            <person name="Di Pietro A."/>
            <person name="Dufresne M."/>
            <person name="Freitag M."/>
            <person name="Grabherr M."/>
            <person name="Henrissat B."/>
            <person name="Houterman P.M."/>
            <person name="Kang S."/>
            <person name="Shim W.B."/>
            <person name="Woloshuk C."/>
            <person name="Xie X."/>
            <person name="Xu J.R."/>
            <person name="Antoniw J."/>
            <person name="Baker S.E."/>
            <person name="Bluhm B.H."/>
            <person name="Breakspear A."/>
            <person name="Brown D.W."/>
            <person name="Butchko R.A."/>
            <person name="Chapman S."/>
            <person name="Coulson R."/>
            <person name="Coutinho P.M."/>
            <person name="Danchin E.G."/>
            <person name="Diener A."/>
            <person name="Gale L.R."/>
            <person name="Gardiner D.M."/>
            <person name="Goff S."/>
            <person name="Hammond-Kosack K.E."/>
            <person name="Hilburn K."/>
            <person name="Hua-Van A."/>
            <person name="Jonkers W."/>
            <person name="Kazan K."/>
            <person name="Kodira C.D."/>
            <person name="Koehrsen M."/>
            <person name="Kumar L."/>
            <person name="Lee Y.H."/>
            <person name="Li L."/>
            <person name="Manners J.M."/>
            <person name="Miranda-Saavedra D."/>
            <person name="Mukherjee M."/>
            <person name="Park G."/>
            <person name="Park J."/>
            <person name="Park S.Y."/>
            <person name="Proctor R.H."/>
            <person name="Regev A."/>
            <person name="Ruiz-Roldan M.C."/>
            <person name="Sain D."/>
            <person name="Sakthikumar S."/>
            <person name="Sykes S."/>
            <person name="Schwartz D.C."/>
            <person name="Turgeon B.G."/>
            <person name="Wapinski I."/>
            <person name="Yoder O."/>
            <person name="Young S."/>
            <person name="Zeng Q."/>
            <person name="Zhou S."/>
            <person name="Galagan J."/>
            <person name="Cuomo C.A."/>
            <person name="Kistler H.C."/>
            <person name="Rep M."/>
        </authorList>
    </citation>
    <scope>GENOME REANNOTATION</scope>
    <source>
        <strain evidence="4">ATCC MYA-4620 / CBS 123657 / FGSC 9075 / NRRL 31084 / PH-1</strain>
        <strain evidence="3">PH-1 / ATCC MYA-4620 / FGSC 9075 / NRRL 31084</strain>
    </source>
</reference>
<name>A0A098D910_GIBZE</name>
<protein>
    <submittedName>
        <fullName evidence="2">Chromosome 1, complete genome</fullName>
    </submittedName>
</protein>
<gene>
    <name evidence="3" type="primary">FG02188.1</name>
    <name evidence="2" type="ORF">FGRAMPH1_01T05273</name>
</gene>
<keyword evidence="4" id="KW-1185">Reference proteome</keyword>
<feature type="compositionally biased region" description="Basic and acidic residues" evidence="1">
    <location>
        <begin position="351"/>
        <end position="363"/>
    </location>
</feature>
<evidence type="ECO:0000313" key="4">
    <source>
        <dbReference type="Proteomes" id="UP000070720"/>
    </source>
</evidence>
<feature type="region of interest" description="Disordered" evidence="1">
    <location>
        <begin position="1"/>
        <end position="23"/>
    </location>
</feature>
<dbReference type="AlphaFoldDB" id="A0A098D910"/>
<accession>A0A0E0RT66</accession>
<feature type="compositionally biased region" description="Acidic residues" evidence="1">
    <location>
        <begin position="340"/>
        <end position="350"/>
    </location>
</feature>
<dbReference type="VEuPathDB" id="FungiDB:FGRAMPH1_01G05273"/>
<reference evidence="3" key="4">
    <citation type="submission" date="2017-01" db="UniProtKB">
        <authorList>
            <consortium name="EnsemblFungi"/>
        </authorList>
    </citation>
    <scope>IDENTIFICATION</scope>
    <source>
        <strain evidence="3">PH-1 / ATCC MYA-4620 / FGSC 9075 / NRRL 31084</strain>
    </source>
</reference>
<feature type="compositionally biased region" description="Polar residues" evidence="1">
    <location>
        <begin position="393"/>
        <end position="402"/>
    </location>
</feature>
<evidence type="ECO:0000313" key="2">
    <source>
        <dbReference type="EMBL" id="CEF74441.1"/>
    </source>
</evidence>
<feature type="region of interest" description="Disordered" evidence="1">
    <location>
        <begin position="330"/>
        <end position="402"/>
    </location>
</feature>
<evidence type="ECO:0000313" key="3">
    <source>
        <dbReference type="EnsemblFungi" id="CEF74441"/>
    </source>
</evidence>
<sequence>MEPSSDSSASSGPPRQEVEPFFTPEHINKSLDRAKRILNRIQQSQPTYVSTKGDLAVIFENSQLDALSRRMSGRILNEEIKSHQVFAELYLSSPPKNPPGTDKSRRVASKATKALARDAHMCIITGFSNLQAAHIFPFAALSSTFAVQQTFAAADIMRSLMGKAFYNRYKDRFNKKKGFETEANIGSITPLMHHWLDRGFWAFETITSDKTNIDSDHYNTLKLCWLPGCFSDDSKYPSAIDDSGLDQFVSRLAVDLKKAYDDGFQPRRPSKGNGVIGAYRWSGEPVESGQIFEVKHDTTADKQLLGDMIHLQWRCLRILALAGIADAELPGEDSGNNNDDNNDGPQDDNDDGHHKDDLKRGKESPPPAPPSPTKRARHTSSASGTGWEDRLQQRQGKVVQSE</sequence>
<dbReference type="EMBL" id="HG970332">
    <property type="protein sequence ID" value="CEF74441.1"/>
    <property type="molecule type" value="Genomic_DNA"/>
</dbReference>
<dbReference type="Proteomes" id="UP000070720">
    <property type="component" value="Chromosome 1"/>
</dbReference>
<proteinExistence type="predicted"/>